<feature type="transmembrane region" description="Helical" evidence="2">
    <location>
        <begin position="58"/>
        <end position="81"/>
    </location>
</feature>
<evidence type="ECO:0000256" key="1">
    <source>
        <dbReference type="SAM" id="MobiDB-lite"/>
    </source>
</evidence>
<accession>A0A2A9MF06</accession>
<organism evidence="3 4">
    <name type="scientific">Besnoitia besnoiti</name>
    <name type="common">Apicomplexan protozoan</name>
    <dbReference type="NCBI Taxonomy" id="94643"/>
    <lineage>
        <taxon>Eukaryota</taxon>
        <taxon>Sar</taxon>
        <taxon>Alveolata</taxon>
        <taxon>Apicomplexa</taxon>
        <taxon>Conoidasida</taxon>
        <taxon>Coccidia</taxon>
        <taxon>Eucoccidiorida</taxon>
        <taxon>Eimeriorina</taxon>
        <taxon>Sarcocystidae</taxon>
        <taxon>Besnoitia</taxon>
    </lineage>
</organism>
<dbReference type="GeneID" id="40309697"/>
<reference evidence="3 4" key="1">
    <citation type="submission" date="2017-09" db="EMBL/GenBank/DDBJ databases">
        <title>Genome sequencing of Besnoitia besnoiti strain Bb-Ger1.</title>
        <authorList>
            <person name="Schares G."/>
            <person name="Venepally P."/>
            <person name="Lorenzi H.A."/>
        </authorList>
    </citation>
    <scope>NUCLEOTIDE SEQUENCE [LARGE SCALE GENOMIC DNA]</scope>
    <source>
        <strain evidence="3 4">Bb-Ger1</strain>
    </source>
</reference>
<dbReference type="AlphaFoldDB" id="A0A2A9MF06"/>
<gene>
    <name evidence="3" type="ORF">BESB_047670</name>
</gene>
<proteinExistence type="predicted"/>
<sequence length="275" mass="29435">MRNCLGTRLYGEGPRGLDLTYRDCLKLLVPFGWTVAACCIFAYYCIEPIANSRFPKTIPMYWSLISAFPAFMTALNTFVFHRDAVVQSGLSRVALAELTQVVRLISVIGVFTFITLAVASAIQLAQCRLCTNDSYKENVVWCGVSLAWMVVMAVTTPTARHFSKLIFRHETFQEQAGGLTPTLCCTSSEAPPSLRPVPWGSVGPHHGAAAADGAYVVTTGYPADGGARTLRVAGDHAAEDDYIRAAAGASPGQVVTGKVSSKAESKLDDQGSGST</sequence>
<dbReference type="EMBL" id="NWUJ01000003">
    <property type="protein sequence ID" value="PFH36575.1"/>
    <property type="molecule type" value="Genomic_DNA"/>
</dbReference>
<feature type="region of interest" description="Disordered" evidence="1">
    <location>
        <begin position="249"/>
        <end position="275"/>
    </location>
</feature>
<evidence type="ECO:0000256" key="2">
    <source>
        <dbReference type="SAM" id="Phobius"/>
    </source>
</evidence>
<protein>
    <recommendedName>
        <fullName evidence="5">Transmembrane protein</fullName>
    </recommendedName>
</protein>
<dbReference type="KEGG" id="bbes:BESB_047670"/>
<evidence type="ECO:0000313" key="3">
    <source>
        <dbReference type="EMBL" id="PFH36575.1"/>
    </source>
</evidence>
<feature type="transmembrane region" description="Helical" evidence="2">
    <location>
        <begin position="139"/>
        <end position="159"/>
    </location>
</feature>
<feature type="transmembrane region" description="Helical" evidence="2">
    <location>
        <begin position="27"/>
        <end position="46"/>
    </location>
</feature>
<dbReference type="OrthoDB" id="345159at2759"/>
<keyword evidence="2" id="KW-0472">Membrane</keyword>
<dbReference type="RefSeq" id="XP_029220584.1">
    <property type="nucleotide sequence ID" value="XM_029363218.1"/>
</dbReference>
<keyword evidence="2" id="KW-0812">Transmembrane</keyword>
<evidence type="ECO:0000313" key="4">
    <source>
        <dbReference type="Proteomes" id="UP000224006"/>
    </source>
</evidence>
<name>A0A2A9MF06_BESBE</name>
<feature type="transmembrane region" description="Helical" evidence="2">
    <location>
        <begin position="101"/>
        <end position="127"/>
    </location>
</feature>
<dbReference type="Proteomes" id="UP000224006">
    <property type="component" value="Chromosome III"/>
</dbReference>
<keyword evidence="2" id="KW-1133">Transmembrane helix</keyword>
<keyword evidence="4" id="KW-1185">Reference proteome</keyword>
<evidence type="ECO:0008006" key="5">
    <source>
        <dbReference type="Google" id="ProtNLM"/>
    </source>
</evidence>
<comment type="caution">
    <text evidence="3">The sequence shown here is derived from an EMBL/GenBank/DDBJ whole genome shotgun (WGS) entry which is preliminary data.</text>
</comment>
<dbReference type="VEuPathDB" id="ToxoDB:BESB_047670"/>